<keyword evidence="2" id="KW-1185">Reference proteome</keyword>
<dbReference type="EMBL" id="JAOPJF010000004">
    <property type="protein sequence ID" value="KAK1149256.1"/>
    <property type="molecule type" value="Genomic_DNA"/>
</dbReference>
<reference evidence="1 2" key="1">
    <citation type="journal article" date="2023" name="ACS Omega">
        <title>Identification of the Neoaspergillic Acid Biosynthesis Gene Cluster by Establishing an In Vitro CRISPR-Ribonucleoprotein Genetic System in Aspergillus melleus.</title>
        <authorList>
            <person name="Yuan B."/>
            <person name="Grau M.F."/>
            <person name="Murata R.M."/>
            <person name="Torok T."/>
            <person name="Venkateswaran K."/>
            <person name="Stajich J.E."/>
            <person name="Wang C.C.C."/>
        </authorList>
    </citation>
    <scope>NUCLEOTIDE SEQUENCE [LARGE SCALE GENOMIC DNA]</scope>
    <source>
        <strain evidence="1 2">IMV 1140</strain>
    </source>
</reference>
<accession>A0ACC3BEX1</accession>
<sequence>MPFMRLWKSRFSSSPAPHSTPVDNEPISTYTGGPGSVTVDHKRPHYSFTRKEAQRTLQAQIEPASSSSAQEPAHFWKDINPPAEHQYTPAVFAYNRAESSSPSPSPSSVQSQNQDTMNRSEPTSIRNSALPGYNDVSGAVIVDWNGLPHFLSPQEEVERKLRLERAVRERMLGLSRRTDFAWESPYQGTALPKYSPAKAKRSQRPAHRSDRY</sequence>
<name>A0ACC3BEX1_9EURO</name>
<proteinExistence type="predicted"/>
<dbReference type="Proteomes" id="UP001177260">
    <property type="component" value="Unassembled WGS sequence"/>
</dbReference>
<protein>
    <submittedName>
        <fullName evidence="1">Uncharacterized protein</fullName>
    </submittedName>
</protein>
<gene>
    <name evidence="1" type="ORF">N8T08_006477</name>
</gene>
<evidence type="ECO:0000313" key="1">
    <source>
        <dbReference type="EMBL" id="KAK1149256.1"/>
    </source>
</evidence>
<organism evidence="1 2">
    <name type="scientific">Aspergillus melleus</name>
    <dbReference type="NCBI Taxonomy" id="138277"/>
    <lineage>
        <taxon>Eukaryota</taxon>
        <taxon>Fungi</taxon>
        <taxon>Dikarya</taxon>
        <taxon>Ascomycota</taxon>
        <taxon>Pezizomycotina</taxon>
        <taxon>Eurotiomycetes</taxon>
        <taxon>Eurotiomycetidae</taxon>
        <taxon>Eurotiales</taxon>
        <taxon>Aspergillaceae</taxon>
        <taxon>Aspergillus</taxon>
        <taxon>Aspergillus subgen. Circumdati</taxon>
    </lineage>
</organism>
<evidence type="ECO:0000313" key="2">
    <source>
        <dbReference type="Proteomes" id="UP001177260"/>
    </source>
</evidence>
<comment type="caution">
    <text evidence="1">The sequence shown here is derived from an EMBL/GenBank/DDBJ whole genome shotgun (WGS) entry which is preliminary data.</text>
</comment>